<evidence type="ECO:0000256" key="3">
    <source>
        <dbReference type="ARBA" id="ARBA00023125"/>
    </source>
</evidence>
<sequence length="301" mass="33941">MSNAPKTPDWNHIRAFLATAETGSLSAAARQLGLTQPTLSRQVAALEEDLGILLFERVGRTLELTSAGVELLDHTKQMGEAANLFALTASGQSQSIEGEVRITASDMMSAYILPQFLRELEDTAPNLKIDVIAANDIRDLLRREADIAIRHVRPEQPDLIAKLVVEANASLYGADSYLQRYGTPTTREDLKDHRFISYGDTAVMLQYLKDLDIHITDDNFHIGSENGLVAWQYALEGFGLSIMDDLVARRLPFMRRLVTQEELLKYPVWLATHQELHTSRRIRLVFDMLSDYLKRTYRGNP</sequence>
<dbReference type="SUPFAM" id="SSF53850">
    <property type="entry name" value="Periplasmic binding protein-like II"/>
    <property type="match status" value="1"/>
</dbReference>
<dbReference type="Proteomes" id="UP000665026">
    <property type="component" value="Chromosome"/>
</dbReference>
<dbReference type="AlphaFoldDB" id="A0A975ERB4"/>
<feature type="domain" description="HTH lysR-type" evidence="5">
    <location>
        <begin position="8"/>
        <end position="65"/>
    </location>
</feature>
<accession>A0A975ERB4</accession>
<dbReference type="KEGG" id="cact:HZ995_04260"/>
<reference evidence="6" key="1">
    <citation type="submission" date="2020-07" db="EMBL/GenBank/DDBJ databases">
        <title>Genome sequences of bacteria associated with the marine, planktonic diatom Thalassiosira profunda strain ECT2AJA-044.</title>
        <authorList>
            <person name="Gargas C.B."/>
            <person name="Roberts W.R."/>
            <person name="Alverson A.J."/>
        </authorList>
    </citation>
    <scope>NUCLEOTIDE SEQUENCE</scope>
    <source>
        <strain evidence="6">ECT2AJA-044</strain>
    </source>
</reference>
<evidence type="ECO:0000256" key="4">
    <source>
        <dbReference type="ARBA" id="ARBA00023163"/>
    </source>
</evidence>
<evidence type="ECO:0000313" key="6">
    <source>
        <dbReference type="EMBL" id="QTN36740.1"/>
    </source>
</evidence>
<dbReference type="GO" id="GO:0043565">
    <property type="term" value="F:sequence-specific DNA binding"/>
    <property type="evidence" value="ECO:0007669"/>
    <property type="project" value="TreeGrafter"/>
</dbReference>
<dbReference type="InterPro" id="IPR000847">
    <property type="entry name" value="LysR_HTH_N"/>
</dbReference>
<organism evidence="6 7">
    <name type="scientific">Cognatishimia activa</name>
    <dbReference type="NCBI Taxonomy" id="1715691"/>
    <lineage>
        <taxon>Bacteria</taxon>
        <taxon>Pseudomonadati</taxon>
        <taxon>Pseudomonadota</taxon>
        <taxon>Alphaproteobacteria</taxon>
        <taxon>Rhodobacterales</taxon>
        <taxon>Paracoccaceae</taxon>
        <taxon>Cognatishimia</taxon>
    </lineage>
</organism>
<dbReference type="PROSITE" id="PS50931">
    <property type="entry name" value="HTH_LYSR"/>
    <property type="match status" value="1"/>
</dbReference>
<dbReference type="InterPro" id="IPR058163">
    <property type="entry name" value="LysR-type_TF_proteobact-type"/>
</dbReference>
<keyword evidence="2" id="KW-0805">Transcription regulation</keyword>
<dbReference type="InterPro" id="IPR036388">
    <property type="entry name" value="WH-like_DNA-bd_sf"/>
</dbReference>
<gene>
    <name evidence="6" type="ORF">HZ995_04260</name>
</gene>
<dbReference type="Gene3D" id="1.10.10.10">
    <property type="entry name" value="Winged helix-like DNA-binding domain superfamily/Winged helix DNA-binding domain"/>
    <property type="match status" value="1"/>
</dbReference>
<dbReference type="PRINTS" id="PR00039">
    <property type="entry name" value="HTHLYSR"/>
</dbReference>
<dbReference type="SUPFAM" id="SSF46785">
    <property type="entry name" value="Winged helix' DNA-binding domain"/>
    <property type="match status" value="1"/>
</dbReference>
<evidence type="ECO:0000256" key="2">
    <source>
        <dbReference type="ARBA" id="ARBA00023015"/>
    </source>
</evidence>
<evidence type="ECO:0000313" key="7">
    <source>
        <dbReference type="Proteomes" id="UP000665026"/>
    </source>
</evidence>
<dbReference type="PANTHER" id="PTHR30537:SF3">
    <property type="entry name" value="TRANSCRIPTIONAL REGULATORY PROTEIN"/>
    <property type="match status" value="1"/>
</dbReference>
<evidence type="ECO:0000259" key="5">
    <source>
        <dbReference type="PROSITE" id="PS50931"/>
    </source>
</evidence>
<dbReference type="PANTHER" id="PTHR30537">
    <property type="entry name" value="HTH-TYPE TRANSCRIPTIONAL REGULATOR"/>
    <property type="match status" value="1"/>
</dbReference>
<name>A0A975ERB4_9RHOB</name>
<dbReference type="GO" id="GO:0006351">
    <property type="term" value="P:DNA-templated transcription"/>
    <property type="evidence" value="ECO:0007669"/>
    <property type="project" value="TreeGrafter"/>
</dbReference>
<comment type="similarity">
    <text evidence="1">Belongs to the LysR transcriptional regulatory family.</text>
</comment>
<dbReference type="InterPro" id="IPR005119">
    <property type="entry name" value="LysR_subst-bd"/>
</dbReference>
<keyword evidence="3" id="KW-0238">DNA-binding</keyword>
<dbReference type="InterPro" id="IPR036390">
    <property type="entry name" value="WH_DNA-bd_sf"/>
</dbReference>
<dbReference type="Gene3D" id="3.40.190.290">
    <property type="match status" value="1"/>
</dbReference>
<dbReference type="EMBL" id="CP060010">
    <property type="protein sequence ID" value="QTN36740.1"/>
    <property type="molecule type" value="Genomic_DNA"/>
</dbReference>
<proteinExistence type="inferred from homology"/>
<evidence type="ECO:0000256" key="1">
    <source>
        <dbReference type="ARBA" id="ARBA00009437"/>
    </source>
</evidence>
<dbReference type="GO" id="GO:0003700">
    <property type="term" value="F:DNA-binding transcription factor activity"/>
    <property type="evidence" value="ECO:0007669"/>
    <property type="project" value="InterPro"/>
</dbReference>
<keyword evidence="4" id="KW-0804">Transcription</keyword>
<dbReference type="Pfam" id="PF03466">
    <property type="entry name" value="LysR_substrate"/>
    <property type="match status" value="1"/>
</dbReference>
<protein>
    <submittedName>
        <fullName evidence="6">LysR family transcriptional regulator</fullName>
    </submittedName>
</protein>
<dbReference type="Pfam" id="PF00126">
    <property type="entry name" value="HTH_1"/>
    <property type="match status" value="1"/>
</dbReference>
<dbReference type="FunFam" id="1.10.10.10:FF:000001">
    <property type="entry name" value="LysR family transcriptional regulator"/>
    <property type="match status" value="1"/>
</dbReference>
<dbReference type="RefSeq" id="WP_209357438.1">
    <property type="nucleotide sequence ID" value="NZ_CP060010.1"/>
</dbReference>